<evidence type="ECO:0000313" key="4">
    <source>
        <dbReference type="Proteomes" id="UP000199400"/>
    </source>
</evidence>
<dbReference type="AlphaFoldDB" id="A0A1I2BTY3"/>
<feature type="chain" id="PRO_5011475519" evidence="2">
    <location>
        <begin position="25"/>
        <end position="483"/>
    </location>
</feature>
<proteinExistence type="predicted"/>
<feature type="compositionally biased region" description="Low complexity" evidence="1">
    <location>
        <begin position="25"/>
        <end position="71"/>
    </location>
</feature>
<dbReference type="PROSITE" id="PS51257">
    <property type="entry name" value="PROKAR_LIPOPROTEIN"/>
    <property type="match status" value="1"/>
</dbReference>
<gene>
    <name evidence="3" type="ORF">SAMN02745121_04783</name>
</gene>
<accession>A0A1I2BTY3</accession>
<sequence length="483" mass="49510">MSAWLRSRVLLAVLTGAACGPGKAATDGPDTDPSSTTSDPGATTTTANPTTTGLPTTSTGDPTDSGTTGADVDPCDGEWELPAAVVADLNLNVAGAAPSEVFDPGVVYPDGTPAACIRWDGDRLGGVRLAFGPAVGDGPESLLEVVVSDGERIYGTSSWPPEPGVYDGVDVLYTFTSAPGQAQTFDYVQSQGIGELDARWVGRAPGEHITFQAKLTMPNDGAGADVGFQIDAVIAPAMAPSVDFCETLDDPTKCSLAGCALWVHAEVVDDPALCTLSPAGYCAADVAATDPEYDSAFFAVVDGALHIARSGSEGCGSFGTEHPSHWTECGAPGSPPECACVCAGGVCPGDAALDLMEGCGLPQPCPDLDGGFEWDPADDCIFEAVLADAPAVLRTHTNLGDPDLDDRVYLRGDGTATWLRGECDVSCLGSCDDRNWGVAKSCALREPAFFTECAAAVDQGQLAECHDAANWFTGCAAAVPVCP</sequence>
<feature type="signal peptide" evidence="2">
    <location>
        <begin position="1"/>
        <end position="24"/>
    </location>
</feature>
<keyword evidence="2" id="KW-0732">Signal</keyword>
<keyword evidence="4" id="KW-1185">Reference proteome</keyword>
<organism evidence="3 4">
    <name type="scientific">Nannocystis exedens</name>
    <dbReference type="NCBI Taxonomy" id="54"/>
    <lineage>
        <taxon>Bacteria</taxon>
        <taxon>Pseudomonadati</taxon>
        <taxon>Myxococcota</taxon>
        <taxon>Polyangia</taxon>
        <taxon>Nannocystales</taxon>
        <taxon>Nannocystaceae</taxon>
        <taxon>Nannocystis</taxon>
    </lineage>
</organism>
<dbReference type="Proteomes" id="UP000199400">
    <property type="component" value="Unassembled WGS sequence"/>
</dbReference>
<reference evidence="4" key="1">
    <citation type="submission" date="2016-10" db="EMBL/GenBank/DDBJ databases">
        <authorList>
            <person name="Varghese N."/>
            <person name="Submissions S."/>
        </authorList>
    </citation>
    <scope>NUCLEOTIDE SEQUENCE [LARGE SCALE GENOMIC DNA]</scope>
    <source>
        <strain evidence="4">ATCC 25963</strain>
    </source>
</reference>
<protein>
    <submittedName>
        <fullName evidence="3">Uncharacterized protein</fullName>
    </submittedName>
</protein>
<feature type="region of interest" description="Disordered" evidence="1">
    <location>
        <begin position="19"/>
        <end position="76"/>
    </location>
</feature>
<dbReference type="EMBL" id="FOMX01000016">
    <property type="protein sequence ID" value="SFE59596.1"/>
    <property type="molecule type" value="Genomic_DNA"/>
</dbReference>
<evidence type="ECO:0000256" key="2">
    <source>
        <dbReference type="SAM" id="SignalP"/>
    </source>
</evidence>
<name>A0A1I2BTY3_9BACT</name>
<dbReference type="RefSeq" id="WP_143140800.1">
    <property type="nucleotide sequence ID" value="NZ_FOMX01000016.1"/>
</dbReference>
<evidence type="ECO:0000313" key="3">
    <source>
        <dbReference type="EMBL" id="SFE59596.1"/>
    </source>
</evidence>
<evidence type="ECO:0000256" key="1">
    <source>
        <dbReference type="SAM" id="MobiDB-lite"/>
    </source>
</evidence>